<dbReference type="Proteomes" id="UP001551658">
    <property type="component" value="Unassembled WGS sequence"/>
</dbReference>
<dbReference type="PROSITE" id="PS50943">
    <property type="entry name" value="HTH_CROC1"/>
    <property type="match status" value="1"/>
</dbReference>
<evidence type="ECO:0000313" key="3">
    <source>
        <dbReference type="Proteomes" id="UP001551658"/>
    </source>
</evidence>
<sequence>MSTQVGVGQRVAEMRKLMGWSQPRLATEAHVSVSLVRAVEQGRAPASSAFVSSCARALKVAPAELLGQPYPRTTTEQSDVAAGIAVIRVELAAHDLPAAGVVPRPFAAIAADVAQIRKHRRETNFYRLSSDLPALLTEVRALVHSTQGREREKGFLLLCELYTSSRSLAHKLGYTDLATLAVERMTWAASLSGSRLWMACAQFHRASVVISAGDWNTALAYLEQCRHDLESAIDGADLESLISWGALHLQSGLGAARSGDRDAADTHLAEARSVAARVGSADFHDPVMNFGRANTDIWAVGLAVEMLDGTEAIKRAENLVLPANTPKSRAGHLYIDLARGFLLHGDRAKTLDALNTARKIAPIQTRYHPMVHETVRVLARQEARSTESLRGFAAWCGVASS</sequence>
<keyword evidence="3" id="KW-1185">Reference proteome</keyword>
<protein>
    <submittedName>
        <fullName evidence="2">Helix-turn-helix transcriptional regulator</fullName>
    </submittedName>
</protein>
<gene>
    <name evidence="2" type="ORF">AB0H72_01815</name>
</gene>
<dbReference type="InterPro" id="IPR001387">
    <property type="entry name" value="Cro/C1-type_HTH"/>
</dbReference>
<dbReference type="CDD" id="cd00093">
    <property type="entry name" value="HTH_XRE"/>
    <property type="match status" value="1"/>
</dbReference>
<organism evidence="2 3">
    <name type="scientific">Nocardia fusca</name>
    <dbReference type="NCBI Taxonomy" id="941183"/>
    <lineage>
        <taxon>Bacteria</taxon>
        <taxon>Bacillati</taxon>
        <taxon>Actinomycetota</taxon>
        <taxon>Actinomycetes</taxon>
        <taxon>Mycobacteriales</taxon>
        <taxon>Nocardiaceae</taxon>
        <taxon>Nocardia</taxon>
    </lineage>
</organism>
<comment type="caution">
    <text evidence="2">The sequence shown here is derived from an EMBL/GenBank/DDBJ whole genome shotgun (WGS) entry which is preliminary data.</text>
</comment>
<reference evidence="2 3" key="1">
    <citation type="submission" date="2024-06" db="EMBL/GenBank/DDBJ databases">
        <title>The Natural Products Discovery Center: Release of the First 8490 Sequenced Strains for Exploring Actinobacteria Biosynthetic Diversity.</title>
        <authorList>
            <person name="Kalkreuter E."/>
            <person name="Kautsar S.A."/>
            <person name="Yang D."/>
            <person name="Bader C.D."/>
            <person name="Teijaro C.N."/>
            <person name="Fluegel L."/>
            <person name="Davis C.M."/>
            <person name="Simpson J.R."/>
            <person name="Lauterbach L."/>
            <person name="Steele A.D."/>
            <person name="Gui C."/>
            <person name="Meng S."/>
            <person name="Li G."/>
            <person name="Viehrig K."/>
            <person name="Ye F."/>
            <person name="Su P."/>
            <person name="Kiefer A.F."/>
            <person name="Nichols A."/>
            <person name="Cepeda A.J."/>
            <person name="Yan W."/>
            <person name="Fan B."/>
            <person name="Jiang Y."/>
            <person name="Adhikari A."/>
            <person name="Zheng C.-J."/>
            <person name="Schuster L."/>
            <person name="Cowan T.M."/>
            <person name="Smanski M.J."/>
            <person name="Chevrette M.G."/>
            <person name="De Carvalho L.P.S."/>
            <person name="Shen B."/>
        </authorList>
    </citation>
    <scope>NUCLEOTIDE SEQUENCE [LARGE SCALE GENOMIC DNA]</scope>
    <source>
        <strain evidence="2 3">NPDC050671</strain>
    </source>
</reference>
<feature type="domain" description="HTH cro/C1-type" evidence="1">
    <location>
        <begin position="11"/>
        <end position="65"/>
    </location>
</feature>
<dbReference type="Pfam" id="PF13560">
    <property type="entry name" value="HTH_31"/>
    <property type="match status" value="1"/>
</dbReference>
<dbReference type="InterPro" id="IPR010982">
    <property type="entry name" value="Lambda_DNA-bd_dom_sf"/>
</dbReference>
<proteinExistence type="predicted"/>
<name>A0ABV3F129_9NOCA</name>
<dbReference type="SMART" id="SM00530">
    <property type="entry name" value="HTH_XRE"/>
    <property type="match status" value="1"/>
</dbReference>
<evidence type="ECO:0000259" key="1">
    <source>
        <dbReference type="PROSITE" id="PS50943"/>
    </source>
</evidence>
<dbReference type="Gene3D" id="1.10.260.40">
    <property type="entry name" value="lambda repressor-like DNA-binding domains"/>
    <property type="match status" value="1"/>
</dbReference>
<evidence type="ECO:0000313" key="2">
    <source>
        <dbReference type="EMBL" id="MEV0361413.1"/>
    </source>
</evidence>
<accession>A0ABV3F129</accession>
<dbReference type="EMBL" id="JBFAIH010000001">
    <property type="protein sequence ID" value="MEV0361413.1"/>
    <property type="molecule type" value="Genomic_DNA"/>
</dbReference>
<dbReference type="RefSeq" id="WP_357972195.1">
    <property type="nucleotide sequence ID" value="NZ_JBFAIH010000001.1"/>
</dbReference>
<dbReference type="SUPFAM" id="SSF47413">
    <property type="entry name" value="lambda repressor-like DNA-binding domains"/>
    <property type="match status" value="1"/>
</dbReference>